<dbReference type="Proteomes" id="UP000009168">
    <property type="component" value="Unassembled WGS sequence"/>
</dbReference>
<protein>
    <submittedName>
        <fullName evidence="3">Endo-1,4-beta-xylanase xylA, putative</fullName>
    </submittedName>
</protein>
<feature type="coiled-coil region" evidence="1">
    <location>
        <begin position="1333"/>
        <end position="1388"/>
    </location>
</feature>
<dbReference type="RefSeq" id="XP_001025942.1">
    <property type="nucleotide sequence ID" value="XM_001025942.2"/>
</dbReference>
<feature type="compositionally biased region" description="Low complexity" evidence="2">
    <location>
        <begin position="1959"/>
        <end position="1972"/>
    </location>
</feature>
<feature type="region of interest" description="Disordered" evidence="2">
    <location>
        <begin position="797"/>
        <end position="831"/>
    </location>
</feature>
<feature type="compositionally biased region" description="Polar residues" evidence="2">
    <location>
        <begin position="174"/>
        <end position="190"/>
    </location>
</feature>
<feature type="compositionally biased region" description="Polar residues" evidence="2">
    <location>
        <begin position="149"/>
        <end position="165"/>
    </location>
</feature>
<feature type="compositionally biased region" description="Polar residues" evidence="2">
    <location>
        <begin position="1579"/>
        <end position="1597"/>
    </location>
</feature>
<feature type="compositionally biased region" description="Polar residues" evidence="2">
    <location>
        <begin position="820"/>
        <end position="831"/>
    </location>
</feature>
<proteinExistence type="predicted"/>
<dbReference type="GeneID" id="7838726"/>
<evidence type="ECO:0000313" key="4">
    <source>
        <dbReference type="Proteomes" id="UP000009168"/>
    </source>
</evidence>
<feature type="compositionally biased region" description="Basic and acidic residues" evidence="2">
    <location>
        <begin position="470"/>
        <end position="487"/>
    </location>
</feature>
<feature type="compositionally biased region" description="Polar residues" evidence="2">
    <location>
        <begin position="533"/>
        <end position="561"/>
    </location>
</feature>
<keyword evidence="4" id="KW-1185">Reference proteome</keyword>
<dbReference type="HOGENOM" id="CLU_234137_0_0_1"/>
<feature type="compositionally biased region" description="Low complexity" evidence="2">
    <location>
        <begin position="237"/>
        <end position="252"/>
    </location>
</feature>
<keyword evidence="1" id="KW-0175">Coiled coil</keyword>
<feature type="region of interest" description="Disordered" evidence="2">
    <location>
        <begin position="906"/>
        <end position="942"/>
    </location>
</feature>
<feature type="compositionally biased region" description="Basic and acidic residues" evidence="2">
    <location>
        <begin position="929"/>
        <end position="938"/>
    </location>
</feature>
<feature type="compositionally biased region" description="Low complexity" evidence="2">
    <location>
        <begin position="689"/>
        <end position="703"/>
    </location>
</feature>
<dbReference type="EMBL" id="GG662333">
    <property type="protein sequence ID" value="EAS05697.1"/>
    <property type="molecule type" value="Genomic_DNA"/>
</dbReference>
<feature type="compositionally biased region" description="Polar residues" evidence="2">
    <location>
        <begin position="1979"/>
        <end position="1989"/>
    </location>
</feature>
<feature type="compositionally biased region" description="Polar residues" evidence="2">
    <location>
        <begin position="708"/>
        <end position="725"/>
    </location>
</feature>
<feature type="region of interest" description="Disordered" evidence="2">
    <location>
        <begin position="1959"/>
        <end position="1989"/>
    </location>
</feature>
<feature type="region of interest" description="Disordered" evidence="2">
    <location>
        <begin position="1702"/>
        <end position="1723"/>
    </location>
</feature>
<dbReference type="KEGG" id="tet:TTHERM_01113080"/>
<feature type="region of interest" description="Disordered" evidence="2">
    <location>
        <begin position="1562"/>
        <end position="1597"/>
    </location>
</feature>
<evidence type="ECO:0000256" key="1">
    <source>
        <dbReference type="SAM" id="Coils"/>
    </source>
</evidence>
<feature type="compositionally biased region" description="Low complexity" evidence="2">
    <location>
        <begin position="114"/>
        <end position="127"/>
    </location>
</feature>
<feature type="compositionally biased region" description="Polar residues" evidence="2">
    <location>
        <begin position="297"/>
        <end position="327"/>
    </location>
</feature>
<feature type="region of interest" description="Disordered" evidence="2">
    <location>
        <begin position="297"/>
        <end position="334"/>
    </location>
</feature>
<feature type="compositionally biased region" description="Basic and acidic residues" evidence="2">
    <location>
        <begin position="797"/>
        <end position="808"/>
    </location>
</feature>
<organism evidence="3 4">
    <name type="scientific">Tetrahymena thermophila (strain SB210)</name>
    <dbReference type="NCBI Taxonomy" id="312017"/>
    <lineage>
        <taxon>Eukaryota</taxon>
        <taxon>Sar</taxon>
        <taxon>Alveolata</taxon>
        <taxon>Ciliophora</taxon>
        <taxon>Intramacronucleata</taxon>
        <taxon>Oligohymenophorea</taxon>
        <taxon>Hymenostomatida</taxon>
        <taxon>Tetrahymenina</taxon>
        <taxon>Tetrahymenidae</taxon>
        <taxon>Tetrahymena</taxon>
    </lineage>
</organism>
<feature type="region of interest" description="Disordered" evidence="2">
    <location>
        <begin position="236"/>
        <end position="274"/>
    </location>
</feature>
<feature type="region of interest" description="Disordered" evidence="2">
    <location>
        <begin position="462"/>
        <end position="561"/>
    </location>
</feature>
<sequence>MSSKSNNKNSLDHSVPSPKKNQSSNYYSQLLGRTNSHLHSGFMSPQINSINAIHQSQTAMTNSVQVSSILYSSQNQNSINSAFQNSANIGTAINSIQNIPINIESSQKNTSQVNSSTAQSNMNNSNNNYKLTDILSTRYSSGTLKLIRNGQTSVSSNPRQLSSDARQFDGGGSQHSNSNQDFNHSPANIHNNKQATLNNVQLSQSSFNNTNIPSSNFSSIGSATSQKQQLMNKVKIQLSSQQQQKNQQFTTQPHSQNVHNIHTGYGTHSTTNQNIQSNAISPRTFSNLVQDKLMRSKLQSSQQLQTNALGSSQSSVKDTNKNALSQSKRPKSLKQIENEYNSNSQNHQMIHEQNMNILAGMTSNNRNGSEKNLLRSQQMAGQIVSQNVPAQQQINQQQNQYQQHVQQIQASKIMLMQQQNNAHNSAIASEQLNNLINTQTKITNTMTPSTQTQASQKQEINMTKHQTSHSVEKFRGQSESLDTHNRQQETAVHQVQKAVGNKQPLKKVSTTIPETSKNRNKKNNEFNQINNNYRGSFSKKQQQNSTLQTNLSSSQHGITLHQNNQNSNQQQLNNTSNNTNNNYMISNINNQANQGLSNSYVNNHLIANSSKQTLTAITQRIQQNLNTLTDPIHSNKAATTHQNINNQQVINNQQSKQNNLQNIDDIINKVEINQQDMMKYEKRESSEKNSQPNQPNISPISSSKTHKQTNSLSESNKNSQQNTLQREDIQNYQQTLQHSINLLVNSTQINSKSSQQPQLEQINSNSNTPQGKLINQGHYKHQTVQSKDGAKHQIYFMKEKDRVSKKNDYGQQKNKRKGEQSTPHSNSQGYPQILMSNSALNQSTQGQLALSALQKSSGSITNSVNHNLLSSNIMKYINKQTNKNEEHQLFEQPGLNQIQTSQYLANTNKDSSSKQRESHVSQQNQNSEAENHHEKKSSLPEGNQTFKKVFASTEGSCYLWDLKNQNDEIIPYISPKNITNYSSLTGQNKHQEKNMSSIQEVNSYQSIQNKNSSQNMSNSKQLSNKHVVLSQNAFASPISPNLQNQNQQIGNSINQSKSINEDQLNSNATIQDKGKYFQALFNNLFIKDNKKHFLEKATAQDNVLASNSNSHQKSNTEQFNNLSQVNESTQKQLTKDYPQSDQKLEEIPSMALSYNIKNQLKMQTSEIPQIKLYAASAETSPPLVGQNYNVEQITQPITQINSQFVCINPFNQLKSQVLRQGEQVIEKLKEAFQKDNQQNNNSRHNGAEVSSLNSSLVQIKSRQSLYSQSECQLQNSNSKNNLQANLIENENNISFSQNKFQYNPNLEFKSIQKKTEIILDRYKQNSIQQAQSIKESNIRISELNQILKEKDNQLQALQNLLKESENLIESQKQEVNEKNEFIDLLKNQIQDILQNPQMYQTTPKNSGKTLQSFQNNNNNKINVVNNYVSSPSVANHSSHSINSSSPKRLIKNNNYLQHPSLQPFNGAYYAQEGFANSCSNQQQVRLSLPVFPQKHFGLSAETPTNKQENCLFQSHKDLEESADFTGNKDNSLELLKRKYQINSLNKKYLNYNSIQVEMYGSKSLQSSQKMHSNKDQQKGNHNQSPNNGDQENDPLNDSTKLLKQISKKSSNQHVQNLSNKDIQLSDHSWPKQIQQQSLDFTKHNYDQNLNVNNSEQNKFIENHFNFGIQGSFSNLQTVENQEENIKHEFQNQQVHKQSEAFTQATPTNSQNQTLTNQKENQPNQRYQNRLFSTDQEDCQSNKCSNNPFNQNDSFNTGFAHFGGSNEAEANSQNIDNSFKECCFGQQSNNEQIFSQSDFNSNMMNVQNVVEQNQRLKSQNEEIISVSSKSSYCFKTASGCNSPNMNDSFNKKQSQIQSNENNLLKESSNFNQFNNSFNNNYKNEEEEEQEDQAAHVQFTNSSFSQIPDINQVQQNQLLSQNNNRQSFSGDNQINISFEGGCGLVYQNDEKRIDEYEPIQYQNQEQQNEENQLQQEEDQQAGISFANQSFG</sequence>
<accession>Q24D44</accession>
<feature type="compositionally biased region" description="Polar residues" evidence="2">
    <location>
        <begin position="253"/>
        <end position="274"/>
    </location>
</feature>
<feature type="coiled-coil region" evidence="1">
    <location>
        <begin position="1218"/>
        <end position="1245"/>
    </location>
</feature>
<reference evidence="4" key="1">
    <citation type="journal article" date="2006" name="PLoS Biol.">
        <title>Macronuclear genome sequence of the ciliate Tetrahymena thermophila, a model eukaryote.</title>
        <authorList>
            <person name="Eisen J.A."/>
            <person name="Coyne R.S."/>
            <person name="Wu M."/>
            <person name="Wu D."/>
            <person name="Thiagarajan M."/>
            <person name="Wortman J.R."/>
            <person name="Badger J.H."/>
            <person name="Ren Q."/>
            <person name="Amedeo P."/>
            <person name="Jones K.M."/>
            <person name="Tallon L.J."/>
            <person name="Delcher A.L."/>
            <person name="Salzberg S.L."/>
            <person name="Silva J.C."/>
            <person name="Haas B.J."/>
            <person name="Majoros W.H."/>
            <person name="Farzad M."/>
            <person name="Carlton J.M."/>
            <person name="Smith R.K. Jr."/>
            <person name="Garg J."/>
            <person name="Pearlman R.E."/>
            <person name="Karrer K.M."/>
            <person name="Sun L."/>
            <person name="Manning G."/>
            <person name="Elde N.C."/>
            <person name="Turkewitz A.P."/>
            <person name="Asai D.J."/>
            <person name="Wilkes D.E."/>
            <person name="Wang Y."/>
            <person name="Cai H."/>
            <person name="Collins K."/>
            <person name="Stewart B.A."/>
            <person name="Lee S.R."/>
            <person name="Wilamowska K."/>
            <person name="Weinberg Z."/>
            <person name="Ruzzo W.L."/>
            <person name="Wloga D."/>
            <person name="Gaertig J."/>
            <person name="Frankel J."/>
            <person name="Tsao C.-C."/>
            <person name="Gorovsky M.A."/>
            <person name="Keeling P.J."/>
            <person name="Waller R.F."/>
            <person name="Patron N.J."/>
            <person name="Cherry J.M."/>
            <person name="Stover N.A."/>
            <person name="Krieger C.J."/>
            <person name="del Toro C."/>
            <person name="Ryder H.F."/>
            <person name="Williamson S.C."/>
            <person name="Barbeau R.A."/>
            <person name="Hamilton E.P."/>
            <person name="Orias E."/>
        </authorList>
    </citation>
    <scope>NUCLEOTIDE SEQUENCE [LARGE SCALE GENOMIC DNA]</scope>
    <source>
        <strain evidence="4">SB210</strain>
    </source>
</reference>
<feature type="region of interest" description="Disordered" evidence="2">
    <location>
        <begin position="679"/>
        <end position="725"/>
    </location>
</feature>
<gene>
    <name evidence="3" type="ORF">TTHERM_01113080</name>
</gene>
<feature type="region of interest" description="Disordered" evidence="2">
    <location>
        <begin position="107"/>
        <end position="127"/>
    </location>
</feature>
<feature type="region of interest" description="Disordered" evidence="2">
    <location>
        <begin position="149"/>
        <end position="190"/>
    </location>
</feature>
<evidence type="ECO:0000256" key="2">
    <source>
        <dbReference type="SAM" id="MobiDB-lite"/>
    </source>
</evidence>
<feature type="region of interest" description="Disordered" evidence="2">
    <location>
        <begin position="751"/>
        <end position="774"/>
    </location>
</feature>
<name>Q24D44_TETTS</name>
<evidence type="ECO:0000313" key="3">
    <source>
        <dbReference type="EMBL" id="EAS05697.1"/>
    </source>
</evidence>
<feature type="region of interest" description="Disordered" evidence="2">
    <location>
        <begin position="1"/>
        <end position="25"/>
    </location>
</feature>
<dbReference type="InParanoid" id="Q24D44"/>
<feature type="compositionally biased region" description="Polar residues" evidence="2">
    <location>
        <begin position="751"/>
        <end position="770"/>
    </location>
</feature>